<feature type="region of interest" description="Disordered" evidence="8">
    <location>
        <begin position="523"/>
        <end position="671"/>
    </location>
</feature>
<dbReference type="Gene3D" id="2.170.270.10">
    <property type="entry name" value="SET domain"/>
    <property type="match status" value="1"/>
</dbReference>
<feature type="compositionally biased region" description="Low complexity" evidence="8">
    <location>
        <begin position="598"/>
        <end position="625"/>
    </location>
</feature>
<dbReference type="PROSITE" id="PS50280">
    <property type="entry name" value="SET"/>
    <property type="match status" value="1"/>
</dbReference>
<gene>
    <name evidence="10" type="ORF">TSOC_006156</name>
</gene>
<keyword evidence="6" id="KW-0479">Metal-binding</keyword>
<organism evidence="10 11">
    <name type="scientific">Tetrabaena socialis</name>
    <dbReference type="NCBI Taxonomy" id="47790"/>
    <lineage>
        <taxon>Eukaryota</taxon>
        <taxon>Viridiplantae</taxon>
        <taxon>Chlorophyta</taxon>
        <taxon>core chlorophytes</taxon>
        <taxon>Chlorophyceae</taxon>
        <taxon>CS clade</taxon>
        <taxon>Chlamydomonadales</taxon>
        <taxon>Tetrabaenaceae</taxon>
        <taxon>Tetrabaena</taxon>
    </lineage>
</organism>
<dbReference type="OrthoDB" id="5792673at2759"/>
<feature type="region of interest" description="Disordered" evidence="8">
    <location>
        <begin position="121"/>
        <end position="145"/>
    </location>
</feature>
<proteinExistence type="predicted"/>
<dbReference type="InterPro" id="IPR001214">
    <property type="entry name" value="SET_dom"/>
</dbReference>
<dbReference type="GO" id="GO:0032259">
    <property type="term" value="P:methylation"/>
    <property type="evidence" value="ECO:0007669"/>
    <property type="project" value="UniProtKB-KW"/>
</dbReference>
<dbReference type="InterPro" id="IPR046341">
    <property type="entry name" value="SET_dom_sf"/>
</dbReference>
<keyword evidence="2" id="KW-0158">Chromosome</keyword>
<feature type="domain" description="SET" evidence="9">
    <location>
        <begin position="322"/>
        <end position="455"/>
    </location>
</feature>
<evidence type="ECO:0000256" key="2">
    <source>
        <dbReference type="ARBA" id="ARBA00022454"/>
    </source>
</evidence>
<keyword evidence="5" id="KW-0949">S-adenosyl-L-methionine</keyword>
<comment type="caution">
    <text evidence="10">The sequence shown here is derived from an EMBL/GenBank/DDBJ whole genome shotgun (WGS) entry which is preliminary data.</text>
</comment>
<evidence type="ECO:0000256" key="8">
    <source>
        <dbReference type="SAM" id="MobiDB-lite"/>
    </source>
</evidence>
<evidence type="ECO:0000313" key="10">
    <source>
        <dbReference type="EMBL" id="PNH07386.1"/>
    </source>
</evidence>
<sequence length="671" mass="71586">MTPELSFALHRQANKRPRCCAAGEPFTEVPWSLGTGQPHPPPHLVLVESGSRLSQTAARTLHAHCVGRSVALRARTSLSTPWLDWAVVLVPSALPRTVQQPGAVLCFFAYFLPGNESLGSGAGEGSGGNDLPYDTTRPPPRARKPRLCTGDGDLAINRWRQHRGLSLPDPDTGLPAVERNVYFSGYWDRTQSEFACFSSWAQERRALGAHVGSVPSVMPGRRFHYVTRPLRCTGGKGQELEEVSYDLLDSYLEPCPCGDRGEGADAGGEDGGGGQSTCGGLSAYSCAFAFAFACACALRLHLLPPSSARRALRALRAEGVPYALEIRMDSSGQGLAVYPLEDIPQGVDLAEYVGEELRDSQAERRERRYEERGLHYTSTLPHANKLRPEAAAAAPSVIDATHVGNLTRFINHSCEGACLEAVNVCAGGTDEVHMSVLFRTIAPISRGQELTINYYGRQTERQKAFIRAQEDGLMACRCGAAGCLRWLWVKAPTEEELIRMETLAAETQDARVAAQTPEAAQVAEVERATAAAQRPALQGRPYNGEATPLPASPPAAPPSAEPAQHRRKRRPSRVSPGPGRARARHAVPGRSAGTAWHGLGSTATGMTAAGRAAGPANRGGSAARSVATTSCSAGSDGDSSGGSGYMPQRQRGRARPPRRVLSAAADLADRG</sequence>
<feature type="compositionally biased region" description="Pro residues" evidence="8">
    <location>
        <begin position="550"/>
        <end position="560"/>
    </location>
</feature>
<evidence type="ECO:0000313" key="11">
    <source>
        <dbReference type="Proteomes" id="UP000236333"/>
    </source>
</evidence>
<keyword evidence="11" id="KW-1185">Reference proteome</keyword>
<dbReference type="Pfam" id="PF00856">
    <property type="entry name" value="SET"/>
    <property type="match status" value="1"/>
</dbReference>
<dbReference type="PANTHER" id="PTHR46223">
    <property type="entry name" value="HISTONE-LYSINE N-METHYLTRANSFERASE SUV39H"/>
    <property type="match status" value="1"/>
</dbReference>
<dbReference type="AlphaFoldDB" id="A0A2J8A4E6"/>
<dbReference type="GO" id="GO:0046872">
    <property type="term" value="F:metal ion binding"/>
    <property type="evidence" value="ECO:0007669"/>
    <property type="project" value="UniProtKB-KW"/>
</dbReference>
<comment type="subcellular location">
    <subcellularLocation>
        <location evidence="1">Chromosome</location>
    </subcellularLocation>
</comment>
<name>A0A2J8A4E6_9CHLO</name>
<evidence type="ECO:0000256" key="1">
    <source>
        <dbReference type="ARBA" id="ARBA00004286"/>
    </source>
</evidence>
<dbReference type="EMBL" id="PGGS01000183">
    <property type="protein sequence ID" value="PNH07386.1"/>
    <property type="molecule type" value="Genomic_DNA"/>
</dbReference>
<keyword evidence="7" id="KW-0862">Zinc</keyword>
<evidence type="ECO:0000256" key="6">
    <source>
        <dbReference type="ARBA" id="ARBA00022723"/>
    </source>
</evidence>
<keyword evidence="4 10" id="KW-0808">Transferase</keyword>
<evidence type="ECO:0000256" key="5">
    <source>
        <dbReference type="ARBA" id="ARBA00022691"/>
    </source>
</evidence>
<protein>
    <submittedName>
        <fullName evidence="10">Histone-lysine N-methyltransferase SUV39H2</fullName>
    </submittedName>
</protein>
<dbReference type="SMART" id="SM00317">
    <property type="entry name" value="SET"/>
    <property type="match status" value="1"/>
</dbReference>
<dbReference type="InterPro" id="IPR050973">
    <property type="entry name" value="H3K9_Histone-Lys_N-MTase"/>
</dbReference>
<dbReference type="Proteomes" id="UP000236333">
    <property type="component" value="Unassembled WGS sequence"/>
</dbReference>
<keyword evidence="3 10" id="KW-0489">Methyltransferase</keyword>
<dbReference type="GO" id="GO:0008168">
    <property type="term" value="F:methyltransferase activity"/>
    <property type="evidence" value="ECO:0007669"/>
    <property type="project" value="UniProtKB-KW"/>
</dbReference>
<reference evidence="10 11" key="1">
    <citation type="journal article" date="2017" name="Mol. Biol. Evol.">
        <title>The 4-celled Tetrabaena socialis nuclear genome reveals the essential components for genetic control of cell number at the origin of multicellularity in the volvocine lineage.</title>
        <authorList>
            <person name="Featherston J."/>
            <person name="Arakaki Y."/>
            <person name="Hanschen E.R."/>
            <person name="Ferris P.J."/>
            <person name="Michod R.E."/>
            <person name="Olson B.J.S.C."/>
            <person name="Nozaki H."/>
            <person name="Durand P.M."/>
        </authorList>
    </citation>
    <scope>NUCLEOTIDE SEQUENCE [LARGE SCALE GENOMIC DNA]</scope>
    <source>
        <strain evidence="10 11">NIES-571</strain>
    </source>
</reference>
<evidence type="ECO:0000256" key="3">
    <source>
        <dbReference type="ARBA" id="ARBA00022603"/>
    </source>
</evidence>
<dbReference type="PANTHER" id="PTHR46223:SF3">
    <property type="entry name" value="HISTONE-LYSINE N-METHYLTRANSFERASE SET-23"/>
    <property type="match status" value="1"/>
</dbReference>
<evidence type="ECO:0000256" key="4">
    <source>
        <dbReference type="ARBA" id="ARBA00022679"/>
    </source>
</evidence>
<dbReference type="SUPFAM" id="SSF82199">
    <property type="entry name" value="SET domain"/>
    <property type="match status" value="1"/>
</dbReference>
<evidence type="ECO:0000259" key="9">
    <source>
        <dbReference type="PROSITE" id="PS50280"/>
    </source>
</evidence>
<evidence type="ECO:0000256" key="7">
    <source>
        <dbReference type="ARBA" id="ARBA00022833"/>
    </source>
</evidence>
<dbReference type="GO" id="GO:0005694">
    <property type="term" value="C:chromosome"/>
    <property type="evidence" value="ECO:0007669"/>
    <property type="project" value="UniProtKB-SubCell"/>
</dbReference>
<accession>A0A2J8A4E6</accession>